<dbReference type="Gene3D" id="3.40.50.720">
    <property type="entry name" value="NAD(P)-binding Rossmann-like Domain"/>
    <property type="match status" value="1"/>
</dbReference>
<sequence length="42" mass="4201">MTRSLFGLTGRRALITGSSRGIGAALAAGLAESGAEVVPQRT</sequence>
<proteinExistence type="predicted"/>
<evidence type="ECO:0000313" key="1">
    <source>
        <dbReference type="EMBL" id="SES41603.1"/>
    </source>
</evidence>
<dbReference type="SUPFAM" id="SSF51735">
    <property type="entry name" value="NAD(P)-binding Rossmann-fold domains"/>
    <property type="match status" value="1"/>
</dbReference>
<dbReference type="Proteomes" id="UP000199503">
    <property type="component" value="Unassembled WGS sequence"/>
</dbReference>
<protein>
    <submittedName>
        <fullName evidence="1">Short chain dehydrogenase</fullName>
    </submittedName>
</protein>
<keyword evidence="2" id="KW-1185">Reference proteome</keyword>
<dbReference type="RefSeq" id="WP_281245052.1">
    <property type="nucleotide sequence ID" value="NZ_FOFV01000028.1"/>
</dbReference>
<dbReference type="InterPro" id="IPR036291">
    <property type="entry name" value="NAD(P)-bd_dom_sf"/>
</dbReference>
<dbReference type="STRING" id="65499.SAMN04488000_12825"/>
<accession>A0A1H9X7H5</accession>
<dbReference type="AlphaFoldDB" id="A0A1H9X7H5"/>
<name>A0A1H9X7H5_9PSEU</name>
<gene>
    <name evidence="1" type="ORF">SAMN04488000_12825</name>
</gene>
<evidence type="ECO:0000313" key="2">
    <source>
        <dbReference type="Proteomes" id="UP000199503"/>
    </source>
</evidence>
<reference evidence="2" key="1">
    <citation type="submission" date="2016-10" db="EMBL/GenBank/DDBJ databases">
        <authorList>
            <person name="Varghese N."/>
            <person name="Submissions S."/>
        </authorList>
    </citation>
    <scope>NUCLEOTIDE SEQUENCE [LARGE SCALE GENOMIC DNA]</scope>
    <source>
        <strain evidence="2">DSM 44437</strain>
    </source>
</reference>
<dbReference type="EMBL" id="FOFV01000028">
    <property type="protein sequence ID" value="SES41603.1"/>
    <property type="molecule type" value="Genomic_DNA"/>
</dbReference>
<organism evidence="1 2">
    <name type="scientific">Lentzea albida</name>
    <dbReference type="NCBI Taxonomy" id="65499"/>
    <lineage>
        <taxon>Bacteria</taxon>
        <taxon>Bacillati</taxon>
        <taxon>Actinomycetota</taxon>
        <taxon>Actinomycetes</taxon>
        <taxon>Pseudonocardiales</taxon>
        <taxon>Pseudonocardiaceae</taxon>
        <taxon>Lentzea</taxon>
    </lineage>
</organism>